<dbReference type="AlphaFoldDB" id="A0A2U3DQ31"/>
<evidence type="ECO:0000313" key="2">
    <source>
        <dbReference type="Proteomes" id="UP000245956"/>
    </source>
</evidence>
<gene>
    <name evidence="1" type="ORF">PCL_10545</name>
</gene>
<dbReference type="Proteomes" id="UP000245956">
    <property type="component" value="Unassembled WGS sequence"/>
</dbReference>
<protein>
    <submittedName>
        <fullName evidence="1">Uncharacterized protein</fullName>
    </submittedName>
</protein>
<dbReference type="EMBL" id="LCWV01000069">
    <property type="protein sequence ID" value="PWI64349.1"/>
    <property type="molecule type" value="Genomic_DNA"/>
</dbReference>
<proteinExistence type="predicted"/>
<comment type="caution">
    <text evidence="1">The sequence shown here is derived from an EMBL/GenBank/DDBJ whole genome shotgun (WGS) entry which is preliminary data.</text>
</comment>
<sequence>MYDGVHMKKLDQPAPMASYVRLRALHGGLRPGLNVDGPGGPCGHRHFAMICAAELAPHVVRYSAAASAGGQSPGWRYLQRQWYRKQKSAFRLMWAKDESTPKVVILSTTALSARSVGGCRNSTLWRQNVNFSDPMPIYTPRNSSPQPKPALIFPFLEAMVKDTSSLRTRFVRFLMSSDDVQKEVMQGHN</sequence>
<accession>A0A2U3DQ31</accession>
<name>A0A2U3DQ31_PURLI</name>
<reference evidence="1 2" key="1">
    <citation type="journal article" date="2016" name="Front. Microbiol.">
        <title>Genome and transcriptome sequences reveal the specific parasitism of the nematophagous Purpureocillium lilacinum 36-1.</title>
        <authorList>
            <person name="Xie J."/>
            <person name="Li S."/>
            <person name="Mo C."/>
            <person name="Xiao X."/>
            <person name="Peng D."/>
            <person name="Wang G."/>
            <person name="Xiao Y."/>
        </authorList>
    </citation>
    <scope>NUCLEOTIDE SEQUENCE [LARGE SCALE GENOMIC DNA]</scope>
    <source>
        <strain evidence="1 2">36-1</strain>
    </source>
</reference>
<evidence type="ECO:0000313" key="1">
    <source>
        <dbReference type="EMBL" id="PWI64349.1"/>
    </source>
</evidence>
<organism evidence="1 2">
    <name type="scientific">Purpureocillium lilacinum</name>
    <name type="common">Paecilomyces lilacinus</name>
    <dbReference type="NCBI Taxonomy" id="33203"/>
    <lineage>
        <taxon>Eukaryota</taxon>
        <taxon>Fungi</taxon>
        <taxon>Dikarya</taxon>
        <taxon>Ascomycota</taxon>
        <taxon>Pezizomycotina</taxon>
        <taxon>Sordariomycetes</taxon>
        <taxon>Hypocreomycetidae</taxon>
        <taxon>Hypocreales</taxon>
        <taxon>Ophiocordycipitaceae</taxon>
        <taxon>Purpureocillium</taxon>
    </lineage>
</organism>